<dbReference type="STRING" id="907348.TresaDRAFT_1446"/>
<evidence type="ECO:0000256" key="13">
    <source>
        <dbReference type="ARBA" id="ARBA00040794"/>
    </source>
</evidence>
<evidence type="ECO:0000256" key="3">
    <source>
        <dbReference type="ARBA" id="ARBA00022457"/>
    </source>
</evidence>
<keyword evidence="9" id="KW-0234">DNA repair</keyword>
<dbReference type="PANTHER" id="PTHR47707:SF1">
    <property type="entry name" value="NUDIX HYDROLASE FAMILY PROTEIN"/>
    <property type="match status" value="1"/>
</dbReference>
<keyword evidence="4" id="KW-0235">DNA replication</keyword>
<organism evidence="19 20">
    <name type="scientific">Treponema saccharophilum DSM 2985</name>
    <dbReference type="NCBI Taxonomy" id="907348"/>
    <lineage>
        <taxon>Bacteria</taxon>
        <taxon>Pseudomonadati</taxon>
        <taxon>Spirochaetota</taxon>
        <taxon>Spirochaetia</taxon>
        <taxon>Spirochaetales</taxon>
        <taxon>Treponemataceae</taxon>
        <taxon>Treponema</taxon>
    </lineage>
</organism>
<dbReference type="SUPFAM" id="SSF55811">
    <property type="entry name" value="Nudix"/>
    <property type="match status" value="1"/>
</dbReference>
<dbReference type="GO" id="GO:0035539">
    <property type="term" value="F:8-oxo-7,8-dihydrodeoxyguanosine triphosphate pyrophosphatase activity"/>
    <property type="evidence" value="ECO:0007669"/>
    <property type="project" value="UniProtKB-EC"/>
</dbReference>
<sequence>MKSEVNASVACIAFNGKKVLIAHRNPTGCMGNRWEFPGGKVEEGESDADAVVREFSEEFGETVAVGQKIAETTFKHNGKERVLRAYVVTVPHDGVEKKFTLSEHTEYRWAEVAEIPTLDFVDSDLLIYPQVVKFLADSIPE</sequence>
<dbReference type="OrthoDB" id="9810648at2"/>
<evidence type="ECO:0000256" key="10">
    <source>
        <dbReference type="ARBA" id="ARBA00035861"/>
    </source>
</evidence>
<keyword evidence="5" id="KW-0479">Metal-binding</keyword>
<comment type="catalytic activity">
    <reaction evidence="10">
        <text>8-oxo-dGTP + H2O = 8-oxo-dGMP + diphosphate + H(+)</text>
        <dbReference type="Rhea" id="RHEA:31575"/>
        <dbReference type="ChEBI" id="CHEBI:15377"/>
        <dbReference type="ChEBI" id="CHEBI:15378"/>
        <dbReference type="ChEBI" id="CHEBI:33019"/>
        <dbReference type="ChEBI" id="CHEBI:63224"/>
        <dbReference type="ChEBI" id="CHEBI:77896"/>
        <dbReference type="EC" id="3.6.1.55"/>
    </reaction>
</comment>
<evidence type="ECO:0000256" key="8">
    <source>
        <dbReference type="ARBA" id="ARBA00022842"/>
    </source>
</evidence>
<keyword evidence="20" id="KW-1185">Reference proteome</keyword>
<comment type="similarity">
    <text evidence="2 17">Belongs to the Nudix hydrolase family.</text>
</comment>
<dbReference type="GO" id="GO:0006260">
    <property type="term" value="P:DNA replication"/>
    <property type="evidence" value="ECO:0007669"/>
    <property type="project" value="UniProtKB-KW"/>
</dbReference>
<dbReference type="EMBL" id="AGRW01000043">
    <property type="protein sequence ID" value="EIC02110.1"/>
    <property type="molecule type" value="Genomic_DNA"/>
</dbReference>
<keyword evidence="3" id="KW-0515">Mutator protein</keyword>
<evidence type="ECO:0000256" key="12">
    <source>
        <dbReference type="ARBA" id="ARBA00038905"/>
    </source>
</evidence>
<dbReference type="Pfam" id="PF00293">
    <property type="entry name" value="NUDIX"/>
    <property type="match status" value="1"/>
</dbReference>
<evidence type="ECO:0000256" key="2">
    <source>
        <dbReference type="ARBA" id="ARBA00005582"/>
    </source>
</evidence>
<dbReference type="InterPro" id="IPR020476">
    <property type="entry name" value="Nudix_hydrolase"/>
</dbReference>
<reference evidence="19 20" key="1">
    <citation type="submission" date="2011-09" db="EMBL/GenBank/DDBJ databases">
        <title>The draft genome of Treponema saccharophilum DSM 2985.</title>
        <authorList>
            <consortium name="US DOE Joint Genome Institute (JGI-PGF)"/>
            <person name="Lucas S."/>
            <person name="Copeland A."/>
            <person name="Lapidus A."/>
            <person name="Glavina del Rio T."/>
            <person name="Dalin E."/>
            <person name="Tice H."/>
            <person name="Bruce D."/>
            <person name="Goodwin L."/>
            <person name="Pitluck S."/>
            <person name="Peters L."/>
            <person name="Kyrpides N."/>
            <person name="Mavromatis K."/>
            <person name="Ivanova N."/>
            <person name="Markowitz V."/>
            <person name="Cheng J.-F."/>
            <person name="Hugenholtz P."/>
            <person name="Woyke T."/>
            <person name="Wu D."/>
            <person name="Gronow S."/>
            <person name="Wellnitz S."/>
            <person name="Brambilla E."/>
            <person name="Klenk H.-P."/>
            <person name="Eisen J.A."/>
        </authorList>
    </citation>
    <scope>NUCLEOTIDE SEQUENCE [LARGE SCALE GENOMIC DNA]</scope>
    <source>
        <strain evidence="19 20">DSM 2985</strain>
    </source>
</reference>
<dbReference type="GO" id="GO:0044715">
    <property type="term" value="F:8-oxo-dGDP phosphatase activity"/>
    <property type="evidence" value="ECO:0007669"/>
    <property type="project" value="TreeGrafter"/>
</dbReference>
<dbReference type="GO" id="GO:0008413">
    <property type="term" value="F:8-oxo-7,8-dihydroguanosine triphosphate pyrophosphatase activity"/>
    <property type="evidence" value="ECO:0007669"/>
    <property type="project" value="TreeGrafter"/>
</dbReference>
<feature type="domain" description="Nudix hydrolase" evidence="18">
    <location>
        <begin position="4"/>
        <end position="133"/>
    </location>
</feature>
<evidence type="ECO:0000313" key="19">
    <source>
        <dbReference type="EMBL" id="EIC02110.1"/>
    </source>
</evidence>
<evidence type="ECO:0000256" key="5">
    <source>
        <dbReference type="ARBA" id="ARBA00022723"/>
    </source>
</evidence>
<dbReference type="PROSITE" id="PS00893">
    <property type="entry name" value="NUDIX_BOX"/>
    <property type="match status" value="1"/>
</dbReference>
<accession>H7EK23</accession>
<evidence type="ECO:0000256" key="7">
    <source>
        <dbReference type="ARBA" id="ARBA00022801"/>
    </source>
</evidence>
<evidence type="ECO:0000256" key="9">
    <source>
        <dbReference type="ARBA" id="ARBA00023204"/>
    </source>
</evidence>
<dbReference type="InterPro" id="IPR000086">
    <property type="entry name" value="NUDIX_hydrolase_dom"/>
</dbReference>
<dbReference type="eggNOG" id="COG1051">
    <property type="taxonomic scope" value="Bacteria"/>
</dbReference>
<name>H7EK23_9SPIR</name>
<dbReference type="CDD" id="cd03425">
    <property type="entry name" value="NUDIX_MutT_NudA_like"/>
    <property type="match status" value="1"/>
</dbReference>
<evidence type="ECO:0000256" key="15">
    <source>
        <dbReference type="ARBA" id="ARBA00041979"/>
    </source>
</evidence>
<evidence type="ECO:0000256" key="17">
    <source>
        <dbReference type="RuleBase" id="RU003476"/>
    </source>
</evidence>
<dbReference type="PATRIC" id="fig|907348.3.peg.1226"/>
<dbReference type="Gene3D" id="3.90.79.10">
    <property type="entry name" value="Nucleoside Triphosphate Pyrophosphohydrolase"/>
    <property type="match status" value="1"/>
</dbReference>
<evidence type="ECO:0000256" key="4">
    <source>
        <dbReference type="ARBA" id="ARBA00022705"/>
    </source>
</evidence>
<evidence type="ECO:0000256" key="6">
    <source>
        <dbReference type="ARBA" id="ARBA00022763"/>
    </source>
</evidence>
<comment type="cofactor">
    <cofactor evidence="1">
        <name>Mg(2+)</name>
        <dbReference type="ChEBI" id="CHEBI:18420"/>
    </cofactor>
</comment>
<dbReference type="GO" id="GO:0044716">
    <property type="term" value="F:8-oxo-GDP phosphatase activity"/>
    <property type="evidence" value="ECO:0007669"/>
    <property type="project" value="TreeGrafter"/>
</dbReference>
<dbReference type="PANTHER" id="PTHR47707">
    <property type="entry name" value="8-OXO-DGTP DIPHOSPHATASE"/>
    <property type="match status" value="1"/>
</dbReference>
<keyword evidence="7 17" id="KW-0378">Hydrolase</keyword>
<keyword evidence="6" id="KW-0227">DNA damage</keyword>
<dbReference type="GO" id="GO:0006281">
    <property type="term" value="P:DNA repair"/>
    <property type="evidence" value="ECO:0007669"/>
    <property type="project" value="UniProtKB-KW"/>
</dbReference>
<dbReference type="InterPro" id="IPR047127">
    <property type="entry name" value="MutT-like"/>
</dbReference>
<dbReference type="EC" id="3.6.1.55" evidence="12"/>
<evidence type="ECO:0000259" key="18">
    <source>
        <dbReference type="PROSITE" id="PS51462"/>
    </source>
</evidence>
<evidence type="ECO:0000256" key="16">
    <source>
        <dbReference type="ARBA" id="ARBA00042798"/>
    </source>
</evidence>
<evidence type="ECO:0000256" key="11">
    <source>
        <dbReference type="ARBA" id="ARBA00036904"/>
    </source>
</evidence>
<keyword evidence="8" id="KW-0460">Magnesium</keyword>
<comment type="caution">
    <text evidence="19">The sequence shown here is derived from an EMBL/GenBank/DDBJ whole genome shotgun (WGS) entry which is preliminary data.</text>
</comment>
<evidence type="ECO:0000256" key="1">
    <source>
        <dbReference type="ARBA" id="ARBA00001946"/>
    </source>
</evidence>
<dbReference type="AlphaFoldDB" id="H7EK23"/>
<dbReference type="PRINTS" id="PR00502">
    <property type="entry name" value="NUDIXFAMILY"/>
</dbReference>
<gene>
    <name evidence="19" type="ORF">TresaDRAFT_1446</name>
</gene>
<dbReference type="PROSITE" id="PS51462">
    <property type="entry name" value="NUDIX"/>
    <property type="match status" value="1"/>
</dbReference>
<dbReference type="GO" id="GO:0046872">
    <property type="term" value="F:metal ion binding"/>
    <property type="evidence" value="ECO:0007669"/>
    <property type="project" value="UniProtKB-KW"/>
</dbReference>
<dbReference type="Proteomes" id="UP000003571">
    <property type="component" value="Unassembled WGS sequence"/>
</dbReference>
<dbReference type="InterPro" id="IPR020084">
    <property type="entry name" value="NUDIX_hydrolase_CS"/>
</dbReference>
<dbReference type="RefSeq" id="WP_002703800.1">
    <property type="nucleotide sequence ID" value="NZ_AGRW01000043.1"/>
</dbReference>
<comment type="catalytic activity">
    <reaction evidence="11">
        <text>8-oxo-GTP + H2O = 8-oxo-GMP + diphosphate + H(+)</text>
        <dbReference type="Rhea" id="RHEA:67616"/>
        <dbReference type="ChEBI" id="CHEBI:15377"/>
        <dbReference type="ChEBI" id="CHEBI:15378"/>
        <dbReference type="ChEBI" id="CHEBI:33019"/>
        <dbReference type="ChEBI" id="CHEBI:143553"/>
        <dbReference type="ChEBI" id="CHEBI:145694"/>
    </reaction>
</comment>
<dbReference type="InterPro" id="IPR015797">
    <property type="entry name" value="NUDIX_hydrolase-like_dom_sf"/>
</dbReference>
<evidence type="ECO:0000256" key="14">
    <source>
        <dbReference type="ARBA" id="ARBA00041592"/>
    </source>
</evidence>
<proteinExistence type="inferred from homology"/>
<evidence type="ECO:0000313" key="20">
    <source>
        <dbReference type="Proteomes" id="UP000003571"/>
    </source>
</evidence>
<protein>
    <recommendedName>
        <fullName evidence="13">8-oxo-dGTP diphosphatase</fullName>
        <ecNumber evidence="12">3.6.1.55</ecNumber>
    </recommendedName>
    <alternativeName>
        <fullName evidence="16">7,8-dihydro-8-oxoguanine-triphosphatase</fullName>
    </alternativeName>
    <alternativeName>
        <fullName evidence="15">Mutator protein MutT</fullName>
    </alternativeName>
    <alternativeName>
        <fullName evidence="14">dGTP pyrophosphohydrolase</fullName>
    </alternativeName>
</protein>